<comment type="caution">
    <text evidence="1">The sequence shown here is derived from an EMBL/GenBank/DDBJ whole genome shotgun (WGS) entry which is preliminary data.</text>
</comment>
<dbReference type="EMBL" id="LJCR01000140">
    <property type="protein sequence ID" value="KPV53969.1"/>
    <property type="molecule type" value="Genomic_DNA"/>
</dbReference>
<evidence type="ECO:0000313" key="1">
    <source>
        <dbReference type="EMBL" id="KPV53969.1"/>
    </source>
</evidence>
<proteinExistence type="predicted"/>
<reference evidence="1 2" key="1">
    <citation type="submission" date="2015-09" db="EMBL/GenBank/DDBJ databases">
        <title>Draft genome sequence of Kouleothrix aurantiaca JCM 19913.</title>
        <authorList>
            <person name="Hemp J."/>
        </authorList>
    </citation>
    <scope>NUCLEOTIDE SEQUENCE [LARGE SCALE GENOMIC DNA]</scope>
    <source>
        <strain evidence="1 2">COM-B</strain>
    </source>
</reference>
<accession>A0A0P9FL65</accession>
<dbReference type="Proteomes" id="UP000050509">
    <property type="component" value="Unassembled WGS sequence"/>
</dbReference>
<protein>
    <recommendedName>
        <fullName evidence="3">Pilus assembly protein CpaE</fullName>
    </recommendedName>
</protein>
<name>A0A0P9FL65_9CHLR</name>
<gene>
    <name evidence="1" type="ORF">SE17_06535</name>
</gene>
<keyword evidence="2" id="KW-1185">Reference proteome</keyword>
<evidence type="ECO:0008006" key="3">
    <source>
        <dbReference type="Google" id="ProtNLM"/>
    </source>
</evidence>
<evidence type="ECO:0000313" key="2">
    <source>
        <dbReference type="Proteomes" id="UP000050509"/>
    </source>
</evidence>
<dbReference type="AlphaFoldDB" id="A0A0P9FL65"/>
<sequence>MISASLAQQLKQRGLRWQPTERDFFLMPEHNLDGQVFVVSALPALVQSFSGQQTITFHGSIEWALDYVVLSEAVWLPSEIQLRELLAATLGPDAPLRLERLSRGYRLQVAIGAEMREFEETSAEECYALALLATMPEE</sequence>
<organism evidence="1 2">
    <name type="scientific">Kouleothrix aurantiaca</name>
    <dbReference type="NCBI Taxonomy" id="186479"/>
    <lineage>
        <taxon>Bacteria</taxon>
        <taxon>Bacillati</taxon>
        <taxon>Chloroflexota</taxon>
        <taxon>Chloroflexia</taxon>
        <taxon>Chloroflexales</taxon>
        <taxon>Roseiflexineae</taxon>
        <taxon>Roseiflexaceae</taxon>
        <taxon>Kouleothrix</taxon>
    </lineage>
</organism>